<dbReference type="EMBL" id="BAAAGS010000116">
    <property type="protein sequence ID" value="GAA0565043.1"/>
    <property type="molecule type" value="Genomic_DNA"/>
</dbReference>
<feature type="domain" description="ATPase BadF/BadG/BcrA/BcrD type" evidence="1">
    <location>
        <begin position="10"/>
        <end position="307"/>
    </location>
</feature>
<dbReference type="RefSeq" id="WP_009951289.1">
    <property type="nucleotide sequence ID" value="NZ_BAAAGS010000116.1"/>
</dbReference>
<protein>
    <submittedName>
        <fullName evidence="2">BadF/BadG/BcrA/BcrD ATPase family protein</fullName>
    </submittedName>
</protein>
<proteinExistence type="predicted"/>
<dbReference type="Pfam" id="PF01869">
    <property type="entry name" value="BcrAD_BadFG"/>
    <property type="match status" value="1"/>
</dbReference>
<evidence type="ECO:0000313" key="2">
    <source>
        <dbReference type="EMBL" id="GAA0565043.1"/>
    </source>
</evidence>
<dbReference type="InterPro" id="IPR002731">
    <property type="entry name" value="ATPase_BadF"/>
</dbReference>
<dbReference type="PANTHER" id="PTHR43190">
    <property type="entry name" value="N-ACETYL-D-GLUCOSAMINE KINASE"/>
    <property type="match status" value="1"/>
</dbReference>
<gene>
    <name evidence="2" type="ORF">GCM10009533_71080</name>
</gene>
<dbReference type="InterPro" id="IPR043129">
    <property type="entry name" value="ATPase_NBD"/>
</dbReference>
<comment type="caution">
    <text evidence="2">The sequence shown here is derived from an EMBL/GenBank/DDBJ whole genome shotgun (WGS) entry which is preliminary data.</text>
</comment>
<sequence>MRSQEPVLVLGLDIGGTTSRALVGDLSGRALGTGSAGGGNPNSHPPERAAAQVAAAAADALRGLDPASVRAGVLGMAGASKMTDPAVAELFRNEWSALGLTCPMRVVGDVEVAFAAGTPEPGGTVVIAGTGSVAARIEDHRLVASAGGHGWLLGDEGSAFWLGREAVRATLHALDRGRTDGDLVTAVLDELVDDRSRDEPPAVRNRLITAVNSAPPIRLAELAPLVTRTAGSGDEAATAIVRSAARLLADTASITRPPGDTSPVVLAGGLVGAGNPVGDALRAELAERFGAEPRTAGPGAAGAAWLAAVGLAAPADLPTLHKQFLSAQG</sequence>
<accession>A0ABP3PHG4</accession>
<dbReference type="Proteomes" id="UP001500729">
    <property type="component" value="Unassembled WGS sequence"/>
</dbReference>
<organism evidence="2 3">
    <name type="scientific">Saccharopolyspora erythraea</name>
    <name type="common">Streptomyces erythraeus</name>
    <dbReference type="NCBI Taxonomy" id="1836"/>
    <lineage>
        <taxon>Bacteria</taxon>
        <taxon>Bacillati</taxon>
        <taxon>Actinomycetota</taxon>
        <taxon>Actinomycetes</taxon>
        <taxon>Pseudonocardiales</taxon>
        <taxon>Pseudonocardiaceae</taxon>
        <taxon>Saccharopolyspora</taxon>
    </lineage>
</organism>
<dbReference type="PANTHER" id="PTHR43190:SF3">
    <property type="entry name" value="N-ACETYL-D-GLUCOSAMINE KINASE"/>
    <property type="match status" value="1"/>
</dbReference>
<dbReference type="CDD" id="cd24007">
    <property type="entry name" value="ASKHA_NBD_eukNAGK-like"/>
    <property type="match status" value="1"/>
</dbReference>
<dbReference type="Gene3D" id="3.30.420.40">
    <property type="match status" value="2"/>
</dbReference>
<dbReference type="InterPro" id="IPR052519">
    <property type="entry name" value="Euk-type_GlcNAc_Kinase"/>
</dbReference>
<evidence type="ECO:0000313" key="3">
    <source>
        <dbReference type="Proteomes" id="UP001500729"/>
    </source>
</evidence>
<keyword evidence="3" id="KW-1185">Reference proteome</keyword>
<evidence type="ECO:0000259" key="1">
    <source>
        <dbReference type="Pfam" id="PF01869"/>
    </source>
</evidence>
<name>A0ABP3PHG4_SACER</name>
<dbReference type="SUPFAM" id="SSF53067">
    <property type="entry name" value="Actin-like ATPase domain"/>
    <property type="match status" value="2"/>
</dbReference>
<reference evidence="3" key="1">
    <citation type="journal article" date="2019" name="Int. J. Syst. Evol. Microbiol.">
        <title>The Global Catalogue of Microorganisms (GCM) 10K type strain sequencing project: providing services to taxonomists for standard genome sequencing and annotation.</title>
        <authorList>
            <consortium name="The Broad Institute Genomics Platform"/>
            <consortium name="The Broad Institute Genome Sequencing Center for Infectious Disease"/>
            <person name="Wu L."/>
            <person name="Ma J."/>
        </authorList>
    </citation>
    <scope>NUCLEOTIDE SEQUENCE [LARGE SCALE GENOMIC DNA]</scope>
    <source>
        <strain evidence="3">JCM 10303</strain>
    </source>
</reference>